<dbReference type="PANTHER" id="PTHR23241">
    <property type="entry name" value="LATE EMBRYOGENESIS ABUNDANT PLANTS LEA-RELATED"/>
    <property type="match status" value="1"/>
</dbReference>
<dbReference type="InterPro" id="IPR053009">
    <property type="entry name" value="Xanthocillin_Biosynth-Assoc"/>
</dbReference>
<dbReference type="AlphaFoldDB" id="A0A067RC50"/>
<keyword evidence="3 5" id="KW-1133">Transmembrane helix</keyword>
<evidence type="ECO:0000256" key="5">
    <source>
        <dbReference type="SAM" id="Phobius"/>
    </source>
</evidence>
<feature type="transmembrane region" description="Helical" evidence="5">
    <location>
        <begin position="206"/>
        <end position="227"/>
    </location>
</feature>
<keyword evidence="4 5" id="KW-0472">Membrane</keyword>
<dbReference type="OMA" id="MLTMACT"/>
<evidence type="ECO:0000256" key="2">
    <source>
        <dbReference type="ARBA" id="ARBA00022692"/>
    </source>
</evidence>
<feature type="transmembrane region" description="Helical" evidence="5">
    <location>
        <begin position="277"/>
        <end position="298"/>
    </location>
</feature>
<evidence type="ECO:0000259" key="6">
    <source>
        <dbReference type="Pfam" id="PF13664"/>
    </source>
</evidence>
<gene>
    <name evidence="7" type="ORF">L798_03914</name>
</gene>
<feature type="domain" description="TMEM205-like" evidence="6">
    <location>
        <begin position="140"/>
        <end position="234"/>
    </location>
</feature>
<dbReference type="EMBL" id="KK852554">
    <property type="protein sequence ID" value="KDR21461.1"/>
    <property type="molecule type" value="Genomic_DNA"/>
</dbReference>
<comment type="subcellular location">
    <subcellularLocation>
        <location evidence="1">Membrane</location>
    </subcellularLocation>
</comment>
<dbReference type="PANTHER" id="PTHR23241:SF102">
    <property type="entry name" value="LD23009P"/>
    <property type="match status" value="1"/>
</dbReference>
<evidence type="ECO:0000256" key="1">
    <source>
        <dbReference type="ARBA" id="ARBA00004370"/>
    </source>
</evidence>
<dbReference type="eggNOG" id="KOG2886">
    <property type="taxonomic scope" value="Eukaryota"/>
</dbReference>
<keyword evidence="2 5" id="KW-0812">Transmembrane</keyword>
<dbReference type="InParanoid" id="A0A067RC50"/>
<evidence type="ECO:0000313" key="8">
    <source>
        <dbReference type="Proteomes" id="UP000027135"/>
    </source>
</evidence>
<evidence type="ECO:0000313" key="7">
    <source>
        <dbReference type="EMBL" id="KDR21461.1"/>
    </source>
</evidence>
<organism evidence="7 8">
    <name type="scientific">Zootermopsis nevadensis</name>
    <name type="common">Dampwood termite</name>
    <dbReference type="NCBI Taxonomy" id="136037"/>
    <lineage>
        <taxon>Eukaryota</taxon>
        <taxon>Metazoa</taxon>
        <taxon>Ecdysozoa</taxon>
        <taxon>Arthropoda</taxon>
        <taxon>Hexapoda</taxon>
        <taxon>Insecta</taxon>
        <taxon>Pterygota</taxon>
        <taxon>Neoptera</taxon>
        <taxon>Polyneoptera</taxon>
        <taxon>Dictyoptera</taxon>
        <taxon>Blattodea</taxon>
        <taxon>Blattoidea</taxon>
        <taxon>Termitoidae</taxon>
        <taxon>Termopsidae</taxon>
        <taxon>Zootermopsis</taxon>
    </lineage>
</organism>
<evidence type="ECO:0000256" key="4">
    <source>
        <dbReference type="ARBA" id="ARBA00023136"/>
    </source>
</evidence>
<proteinExistence type="predicted"/>
<dbReference type="GO" id="GO:0016020">
    <property type="term" value="C:membrane"/>
    <property type="evidence" value="ECO:0007669"/>
    <property type="project" value="UniProtKB-SubCell"/>
</dbReference>
<dbReference type="Pfam" id="PF13664">
    <property type="entry name" value="DUF4149"/>
    <property type="match status" value="1"/>
</dbReference>
<protein>
    <recommendedName>
        <fullName evidence="6">TMEM205-like domain-containing protein</fullName>
    </recommendedName>
</protein>
<sequence>MCARSITDEETNISAVQETQPRDLKKQNIRAMKPRSEANGHVFKTEEVRALPETSSPFYRDILAVVTEKQRVFVWAVYDCFGKWQQTKSYKILFRTTQPAHVLMIVAVTTIAMLLNPSKSRSDVHTKPSTFISLVYLSAFMMHFGAQMWMTFVSGLSLYFAVPRHTFGEVQQVLFPRYFGLNSILSLVTLVIFVKLHPTNTWDAHLALQVGAMAVCFLVELLIRLYLAPPLLSLIAAKIAMEKAAGVGTEVGRHDPGPLAKCPHYIKVHKAFRKVHMSIAIGNLMSMVCTALHLLYLANKLSVL</sequence>
<reference evidence="7 8" key="1">
    <citation type="journal article" date="2014" name="Nat. Commun.">
        <title>Molecular traces of alternative social organization in a termite genome.</title>
        <authorList>
            <person name="Terrapon N."/>
            <person name="Li C."/>
            <person name="Robertson H.M."/>
            <person name="Ji L."/>
            <person name="Meng X."/>
            <person name="Booth W."/>
            <person name="Chen Z."/>
            <person name="Childers C.P."/>
            <person name="Glastad K.M."/>
            <person name="Gokhale K."/>
            <person name="Gowin J."/>
            <person name="Gronenberg W."/>
            <person name="Hermansen R.A."/>
            <person name="Hu H."/>
            <person name="Hunt B.G."/>
            <person name="Huylmans A.K."/>
            <person name="Khalil S.M."/>
            <person name="Mitchell R.D."/>
            <person name="Munoz-Torres M.C."/>
            <person name="Mustard J.A."/>
            <person name="Pan H."/>
            <person name="Reese J.T."/>
            <person name="Scharf M.E."/>
            <person name="Sun F."/>
            <person name="Vogel H."/>
            <person name="Xiao J."/>
            <person name="Yang W."/>
            <person name="Yang Z."/>
            <person name="Yang Z."/>
            <person name="Zhou J."/>
            <person name="Zhu J."/>
            <person name="Brent C.S."/>
            <person name="Elsik C.G."/>
            <person name="Goodisman M.A."/>
            <person name="Liberles D.A."/>
            <person name="Roe R.M."/>
            <person name="Vargo E.L."/>
            <person name="Vilcinskas A."/>
            <person name="Wang J."/>
            <person name="Bornberg-Bauer E."/>
            <person name="Korb J."/>
            <person name="Zhang G."/>
            <person name="Liebig J."/>
        </authorList>
    </citation>
    <scope>NUCLEOTIDE SEQUENCE [LARGE SCALE GENOMIC DNA]</scope>
    <source>
        <tissue evidence="7">Whole organism</tissue>
    </source>
</reference>
<accession>A0A067RC50</accession>
<name>A0A067RC50_ZOONE</name>
<feature type="transmembrane region" description="Helical" evidence="5">
    <location>
        <begin position="92"/>
        <end position="115"/>
    </location>
</feature>
<feature type="transmembrane region" description="Helical" evidence="5">
    <location>
        <begin position="135"/>
        <end position="162"/>
    </location>
</feature>
<dbReference type="InterPro" id="IPR025423">
    <property type="entry name" value="TMEM205-like"/>
</dbReference>
<evidence type="ECO:0000256" key="3">
    <source>
        <dbReference type="ARBA" id="ARBA00022989"/>
    </source>
</evidence>
<dbReference type="Proteomes" id="UP000027135">
    <property type="component" value="Unassembled WGS sequence"/>
</dbReference>
<dbReference type="OrthoDB" id="1641132at2759"/>
<keyword evidence="8" id="KW-1185">Reference proteome</keyword>
<feature type="transmembrane region" description="Helical" evidence="5">
    <location>
        <begin position="174"/>
        <end position="194"/>
    </location>
</feature>